<dbReference type="PANTHER" id="PTHR46487:SF1">
    <property type="entry name" value="DNA REPAIR PROTEIN XRCC3"/>
    <property type="match status" value="1"/>
</dbReference>
<gene>
    <name evidence="3" type="ORF">FNF29_07731</name>
</gene>
<dbReference type="GO" id="GO:0071140">
    <property type="term" value="P:resolution of mitotic recombination intermediates"/>
    <property type="evidence" value="ECO:0007669"/>
    <property type="project" value="TreeGrafter"/>
</dbReference>
<dbReference type="AlphaFoldDB" id="A0A5A8C2P4"/>
<evidence type="ECO:0000313" key="4">
    <source>
        <dbReference type="Proteomes" id="UP000323011"/>
    </source>
</evidence>
<dbReference type="Proteomes" id="UP000323011">
    <property type="component" value="Unassembled WGS sequence"/>
</dbReference>
<comment type="caution">
    <text evidence="3">The sequence shown here is derived from an EMBL/GenBank/DDBJ whole genome shotgun (WGS) entry which is preliminary data.</text>
</comment>
<feature type="region of interest" description="Disordered" evidence="1">
    <location>
        <begin position="131"/>
        <end position="151"/>
    </location>
</feature>
<keyword evidence="4" id="KW-1185">Reference proteome</keyword>
<dbReference type="Pfam" id="PF08423">
    <property type="entry name" value="Rad51"/>
    <property type="match status" value="2"/>
</dbReference>
<dbReference type="GO" id="GO:0090656">
    <property type="term" value="P:t-circle formation"/>
    <property type="evidence" value="ECO:0007669"/>
    <property type="project" value="TreeGrafter"/>
</dbReference>
<sequence length="268" mass="27178">MEICWLTEIAGEAGAGKTQLVMQFAIRCAMPVSLGGMGAPAAIICTEGSFPVRRMRTMAFAVWAALSAAQRSECEACGVSRDTLWGCHLVRNADSPESLVAAVAAAAACARAGRCAALLLDSIAGPFRVPDPDEGSGGAASKAAPGSAGGGGGGRRWFAGRAKALLGVSSVLRCLALERRLPVLVANQATAVLRPDDSTAAPDDVAPALGMAWAHAAHVRAMLLRRRGSANPQARAVRVVFHPAAASSACVCVLGEAGLGEAVLGEAP</sequence>
<feature type="domain" description="Rad51-like C-terminal" evidence="2">
    <location>
        <begin position="154"/>
        <end position="260"/>
    </location>
</feature>
<dbReference type="Gene3D" id="3.40.50.300">
    <property type="entry name" value="P-loop containing nucleotide triphosphate hydrolases"/>
    <property type="match status" value="1"/>
</dbReference>
<dbReference type="GO" id="GO:0045003">
    <property type="term" value="P:double-strand break repair via synthesis-dependent strand annealing"/>
    <property type="evidence" value="ECO:0007669"/>
    <property type="project" value="TreeGrafter"/>
</dbReference>
<evidence type="ECO:0000256" key="1">
    <source>
        <dbReference type="SAM" id="MobiDB-lite"/>
    </source>
</evidence>
<accession>A0A5A8C2P4</accession>
<dbReference type="GO" id="GO:0033065">
    <property type="term" value="C:Rad51C-XRCC3 complex"/>
    <property type="evidence" value="ECO:0007669"/>
    <property type="project" value="TreeGrafter"/>
</dbReference>
<dbReference type="EMBL" id="VLTN01000075">
    <property type="protein sequence ID" value="KAA0146927.1"/>
    <property type="molecule type" value="Genomic_DNA"/>
</dbReference>
<protein>
    <recommendedName>
        <fullName evidence="2">Rad51-like C-terminal domain-containing protein</fullName>
    </recommendedName>
</protein>
<organism evidence="3 4">
    <name type="scientific">Cafeteria roenbergensis</name>
    <name type="common">Marine flagellate</name>
    <dbReference type="NCBI Taxonomy" id="33653"/>
    <lineage>
        <taxon>Eukaryota</taxon>
        <taxon>Sar</taxon>
        <taxon>Stramenopiles</taxon>
        <taxon>Bigyra</taxon>
        <taxon>Opalozoa</taxon>
        <taxon>Bicosoecida</taxon>
        <taxon>Cafeteriaceae</taxon>
        <taxon>Cafeteria</taxon>
    </lineage>
</organism>
<dbReference type="InterPro" id="IPR027417">
    <property type="entry name" value="P-loop_NTPase"/>
</dbReference>
<dbReference type="GO" id="GO:0000722">
    <property type="term" value="P:telomere maintenance via recombination"/>
    <property type="evidence" value="ECO:0007669"/>
    <property type="project" value="TreeGrafter"/>
</dbReference>
<feature type="domain" description="Rad51-like C-terminal" evidence="2">
    <location>
        <begin position="5"/>
        <end position="59"/>
    </location>
</feature>
<dbReference type="InterPro" id="IPR013632">
    <property type="entry name" value="Rad51_C"/>
</dbReference>
<dbReference type="PANTHER" id="PTHR46487">
    <property type="entry name" value="DNA REPAIR PROTEIN XRCC3"/>
    <property type="match status" value="1"/>
</dbReference>
<reference evidence="3 4" key="1">
    <citation type="submission" date="2019-07" db="EMBL/GenBank/DDBJ databases">
        <title>Genomes of Cafeteria roenbergensis.</title>
        <authorList>
            <person name="Fischer M.G."/>
            <person name="Hackl T."/>
            <person name="Roman M."/>
        </authorList>
    </citation>
    <scope>NUCLEOTIDE SEQUENCE [LARGE SCALE GENOMIC DNA]</scope>
    <source>
        <strain evidence="3 4">BVI</strain>
    </source>
</reference>
<evidence type="ECO:0000313" key="3">
    <source>
        <dbReference type="EMBL" id="KAA0146927.1"/>
    </source>
</evidence>
<dbReference type="GO" id="GO:0000400">
    <property type="term" value="F:four-way junction DNA binding"/>
    <property type="evidence" value="ECO:0007669"/>
    <property type="project" value="TreeGrafter"/>
</dbReference>
<evidence type="ECO:0000259" key="2">
    <source>
        <dbReference type="Pfam" id="PF08423"/>
    </source>
</evidence>
<proteinExistence type="predicted"/>
<dbReference type="GO" id="GO:0005657">
    <property type="term" value="C:replication fork"/>
    <property type="evidence" value="ECO:0007669"/>
    <property type="project" value="TreeGrafter"/>
</dbReference>
<dbReference type="SUPFAM" id="SSF52540">
    <property type="entry name" value="P-loop containing nucleoside triphosphate hydrolases"/>
    <property type="match status" value="1"/>
</dbReference>
<name>A0A5A8C2P4_CAFRO</name>